<keyword evidence="4" id="KW-1185">Reference proteome</keyword>
<protein>
    <recommendedName>
        <fullName evidence="2">Glycosyltransferase 2-like domain-containing protein</fullName>
    </recommendedName>
</protein>
<evidence type="ECO:0000256" key="1">
    <source>
        <dbReference type="SAM" id="MobiDB-lite"/>
    </source>
</evidence>
<organism evidence="3 4">
    <name type="scientific">Micromonospora taraxaci</name>
    <dbReference type="NCBI Taxonomy" id="1316803"/>
    <lineage>
        <taxon>Bacteria</taxon>
        <taxon>Bacillati</taxon>
        <taxon>Actinomycetota</taxon>
        <taxon>Actinomycetes</taxon>
        <taxon>Micromonosporales</taxon>
        <taxon>Micromonosporaceae</taxon>
        <taxon>Micromonospora</taxon>
    </lineage>
</organism>
<dbReference type="AlphaFoldDB" id="A0A561W5N7"/>
<evidence type="ECO:0000313" key="4">
    <source>
        <dbReference type="Proteomes" id="UP000317685"/>
    </source>
</evidence>
<dbReference type="InterPro" id="IPR001173">
    <property type="entry name" value="Glyco_trans_2-like"/>
</dbReference>
<gene>
    <name evidence="3" type="ORF">FHU34_114561</name>
</gene>
<evidence type="ECO:0000313" key="3">
    <source>
        <dbReference type="EMBL" id="TWG19180.1"/>
    </source>
</evidence>
<name>A0A561W5N7_9ACTN</name>
<dbReference type="CDD" id="cd04186">
    <property type="entry name" value="GT_2_like_c"/>
    <property type="match status" value="1"/>
</dbReference>
<proteinExistence type="predicted"/>
<dbReference type="RefSeq" id="WP_167524883.1">
    <property type="nucleotide sequence ID" value="NZ_JBEZJC010000017.1"/>
</dbReference>
<dbReference type="Gene3D" id="3.90.550.10">
    <property type="entry name" value="Spore Coat Polysaccharide Biosynthesis Protein SpsA, Chain A"/>
    <property type="match status" value="1"/>
</dbReference>
<dbReference type="Proteomes" id="UP000317685">
    <property type="component" value="Unassembled WGS sequence"/>
</dbReference>
<comment type="caution">
    <text evidence="3">The sequence shown here is derived from an EMBL/GenBank/DDBJ whole genome shotgun (WGS) entry which is preliminary data.</text>
</comment>
<feature type="domain" description="Glycosyltransferase 2-like" evidence="2">
    <location>
        <begin position="7"/>
        <end position="147"/>
    </location>
</feature>
<sequence>MSRPDVSVVVVSYNTRDLTLRCLRELIDSRTPDVRFDITVVDNASLDDSADAIAERFPEVRLIRLTENVGWGRGVNRGAVASDGEYLLLLNPDTVPVGHPVTDLLTFARRQPEHRVYTGRTLHADGTDDGYSCWGLPSLWSHFTFATGLSTAFSRYQWANPEGLPRYDRQSVCEVPAVSGCLMLIERDLFCQLGGFDPQFFLYSDDIDLAARAAALGARPILNPDVAVIHVGGASSSSEGQRVKILRGKATYVRRHWSPPRARLGIGLLAAGVGLRAVGTALLTSERSRGVDWISVWRQRRVWSAGWPQINEPRPPQDPSEVPPPSTAPPPPADRAGAVGRTSGG</sequence>
<dbReference type="PANTHER" id="PTHR43179">
    <property type="entry name" value="RHAMNOSYLTRANSFERASE WBBL"/>
    <property type="match status" value="1"/>
</dbReference>
<reference evidence="3 4" key="1">
    <citation type="submission" date="2019-06" db="EMBL/GenBank/DDBJ databases">
        <title>Sequencing the genomes of 1000 actinobacteria strains.</title>
        <authorList>
            <person name="Klenk H.-P."/>
        </authorList>
    </citation>
    <scope>NUCLEOTIDE SEQUENCE [LARGE SCALE GENOMIC DNA]</scope>
    <source>
        <strain evidence="3 4">DSM 45885</strain>
    </source>
</reference>
<dbReference type="InterPro" id="IPR029044">
    <property type="entry name" value="Nucleotide-diphossugar_trans"/>
</dbReference>
<dbReference type="PANTHER" id="PTHR43179:SF7">
    <property type="entry name" value="RHAMNOSYLTRANSFERASE WBBL"/>
    <property type="match status" value="1"/>
</dbReference>
<evidence type="ECO:0000259" key="2">
    <source>
        <dbReference type="Pfam" id="PF00535"/>
    </source>
</evidence>
<dbReference type="GeneID" id="300130038"/>
<dbReference type="Pfam" id="PF00535">
    <property type="entry name" value="Glycos_transf_2"/>
    <property type="match status" value="1"/>
</dbReference>
<dbReference type="SUPFAM" id="SSF53448">
    <property type="entry name" value="Nucleotide-diphospho-sugar transferases"/>
    <property type="match status" value="1"/>
</dbReference>
<feature type="region of interest" description="Disordered" evidence="1">
    <location>
        <begin position="307"/>
        <end position="345"/>
    </location>
</feature>
<feature type="compositionally biased region" description="Pro residues" evidence="1">
    <location>
        <begin position="313"/>
        <end position="333"/>
    </location>
</feature>
<accession>A0A561W5N7</accession>
<dbReference type="EMBL" id="VIWZ01000001">
    <property type="protein sequence ID" value="TWG19180.1"/>
    <property type="molecule type" value="Genomic_DNA"/>
</dbReference>